<proteinExistence type="predicted"/>
<protein>
    <recommendedName>
        <fullName evidence="3">Secretion system C-terminal sorting domain-containing protein</fullName>
    </recommendedName>
</protein>
<evidence type="ECO:0000256" key="2">
    <source>
        <dbReference type="SAM" id="SignalP"/>
    </source>
</evidence>
<dbReference type="InterPro" id="IPR026444">
    <property type="entry name" value="Secre_tail"/>
</dbReference>
<keyword evidence="5" id="KW-1185">Reference proteome</keyword>
<accession>I3YTG1</accession>
<dbReference type="HOGENOM" id="CLU_553160_0_0_10"/>
<dbReference type="PATRIC" id="fig|746697.3.peg.773"/>
<evidence type="ECO:0000313" key="4">
    <source>
        <dbReference type="EMBL" id="AFL80279.1"/>
    </source>
</evidence>
<dbReference type="InterPro" id="IPR006626">
    <property type="entry name" value="PbH1"/>
</dbReference>
<feature type="chain" id="PRO_5003684071" description="Secretion system C-terminal sorting domain-containing protein" evidence="2">
    <location>
        <begin position="21"/>
        <end position="489"/>
    </location>
</feature>
<dbReference type="SMART" id="SM00710">
    <property type="entry name" value="PbH1"/>
    <property type="match status" value="5"/>
</dbReference>
<dbReference type="EMBL" id="CP003280">
    <property type="protein sequence ID" value="AFL80279.1"/>
    <property type="molecule type" value="Genomic_DNA"/>
</dbReference>
<keyword evidence="1 2" id="KW-0732">Signal</keyword>
<dbReference type="RefSeq" id="WP_014781537.1">
    <property type="nucleotide sequence ID" value="NC_018013.1"/>
</dbReference>
<feature type="domain" description="Secretion system C-terminal sorting" evidence="3">
    <location>
        <begin position="421"/>
        <end position="488"/>
    </location>
</feature>
<dbReference type="Proteomes" id="UP000006049">
    <property type="component" value="Chromosome"/>
</dbReference>
<dbReference type="NCBIfam" id="TIGR04183">
    <property type="entry name" value="Por_Secre_tail"/>
    <property type="match status" value="1"/>
</dbReference>
<name>I3YTG1_AEQSU</name>
<dbReference type="Pfam" id="PF18962">
    <property type="entry name" value="Por_Secre_tail"/>
    <property type="match status" value="1"/>
</dbReference>
<dbReference type="Gene3D" id="2.160.20.10">
    <property type="entry name" value="Single-stranded right-handed beta-helix, Pectin lyase-like"/>
    <property type="match status" value="1"/>
</dbReference>
<reference evidence="4 5" key="1">
    <citation type="submission" date="2012-06" db="EMBL/GenBank/DDBJ databases">
        <title>The complete genome of Aequorivita sublithincola DSM 14238.</title>
        <authorList>
            <consortium name="US DOE Joint Genome Institute (JGI-PGF)"/>
            <person name="Lucas S."/>
            <person name="Copeland A."/>
            <person name="Lapidus A."/>
            <person name="Goodwin L."/>
            <person name="Pitluck S."/>
            <person name="Peters L."/>
            <person name="Munk A.C.C."/>
            <person name="Kyrpides N."/>
            <person name="Mavromatis K."/>
            <person name="Pagani I."/>
            <person name="Ivanova N."/>
            <person name="Ovchinnikova G."/>
            <person name="Zeytun A."/>
            <person name="Detter J.C."/>
            <person name="Han C."/>
            <person name="Land M."/>
            <person name="Hauser L."/>
            <person name="Markowitz V."/>
            <person name="Cheng J.-F."/>
            <person name="Hugenholtz P."/>
            <person name="Woyke T."/>
            <person name="Wu D."/>
            <person name="Tindall B."/>
            <person name="Faehnrich R."/>
            <person name="Brambilla E."/>
            <person name="Klenk H.-P."/>
            <person name="Eisen J.A."/>
        </authorList>
    </citation>
    <scope>NUCLEOTIDE SEQUENCE [LARGE SCALE GENOMIC DNA]</scope>
    <source>
        <strain evidence="5">DSM 14238 / LMG 21431 / ACAM 643 / 9-3</strain>
    </source>
</reference>
<dbReference type="AlphaFoldDB" id="I3YTG1"/>
<dbReference type="SUPFAM" id="SSF51126">
    <property type="entry name" value="Pectin lyase-like"/>
    <property type="match status" value="1"/>
</dbReference>
<dbReference type="InterPro" id="IPR011050">
    <property type="entry name" value="Pectin_lyase_fold/virulence"/>
</dbReference>
<organism evidence="4 5">
    <name type="scientific">Aequorivita sublithincola (strain DSM 14238 / LMG 21431 / ACAM 643 / 9-3)</name>
    <dbReference type="NCBI Taxonomy" id="746697"/>
    <lineage>
        <taxon>Bacteria</taxon>
        <taxon>Pseudomonadati</taxon>
        <taxon>Bacteroidota</taxon>
        <taxon>Flavobacteriia</taxon>
        <taxon>Flavobacteriales</taxon>
        <taxon>Flavobacteriaceae</taxon>
        <taxon>Aequorivita</taxon>
    </lineage>
</organism>
<dbReference type="OrthoDB" id="1230183at2"/>
<evidence type="ECO:0000256" key="1">
    <source>
        <dbReference type="ARBA" id="ARBA00022729"/>
    </source>
</evidence>
<feature type="signal peptide" evidence="2">
    <location>
        <begin position="1"/>
        <end position="20"/>
    </location>
</feature>
<dbReference type="eggNOG" id="ENOG502Z92Z">
    <property type="taxonomic scope" value="Bacteria"/>
</dbReference>
<evidence type="ECO:0000313" key="5">
    <source>
        <dbReference type="Proteomes" id="UP000006049"/>
    </source>
</evidence>
<dbReference type="KEGG" id="asl:Aeqsu_0772"/>
<gene>
    <name evidence="4" type="ordered locus">Aeqsu_0772</name>
</gene>
<dbReference type="InterPro" id="IPR012334">
    <property type="entry name" value="Pectin_lyas_fold"/>
</dbReference>
<sequence length="489" mass="52579">MKKIILSAFLTLLTCAFAIAQDYTTPNTGVTWTLDDIAAASPATITISGNDYTLLGNLTVAENDTVIINSDLTLSIDADKRITVSGTFTVNSNAVTITALNINAPYDGFRFEEFSTINIQNATIQYGGGLRVLTETFSIDNCTLTNNVSGTTTSAVIQLSRGMPQITNNTISFNENPAIGSAANAAVSAYIFNNMIEGNNKANKNRPQINMGTTLANEPLQIIQNSIIGDPALDQAGGIAIANFVGGDVNVVIDNNIIRGNRYGITLLGINNSAEITNNIIEDNNIQGDPNLGGSGINLNSASVSEDVIVTANQIRRNLWGITLQDSATINLGDDVNNTGENIFSENENGGITYALYNNTQNPVSAKHNCWIEGQQSTEQQVEDVIFHSVDDPTLGEVTFDPFECGIIGIDENVVENFSFYPNPVKNEINFNNIFSFEKVEIYGIQGNLIATKVISEGQQTLSINLPSGLYFVNFSNDAIAVTKKIIVE</sequence>
<evidence type="ECO:0000259" key="3">
    <source>
        <dbReference type="Pfam" id="PF18962"/>
    </source>
</evidence>
<dbReference type="STRING" id="746697.Aeqsu_0772"/>